<evidence type="ECO:0000256" key="2">
    <source>
        <dbReference type="RuleBase" id="RU366034"/>
    </source>
</evidence>
<dbReference type="PANTHER" id="PTHR35201">
    <property type="entry name" value="TERPENE SYNTHASE"/>
    <property type="match status" value="1"/>
</dbReference>
<dbReference type="SFLD" id="SFLDG01020">
    <property type="entry name" value="Terpene_Cyclase_Like_2"/>
    <property type="match status" value="1"/>
</dbReference>
<accession>A0ABN2WU35</accession>
<keyword evidence="1 2" id="KW-0456">Lyase</keyword>
<dbReference type="PANTHER" id="PTHR35201:SF4">
    <property type="entry name" value="BETA-PINACENE SYNTHASE-RELATED"/>
    <property type="match status" value="1"/>
</dbReference>
<dbReference type="InterPro" id="IPR008949">
    <property type="entry name" value="Isoprenoid_synthase_dom_sf"/>
</dbReference>
<dbReference type="Proteomes" id="UP001500016">
    <property type="component" value="Unassembled WGS sequence"/>
</dbReference>
<evidence type="ECO:0000313" key="4">
    <source>
        <dbReference type="Proteomes" id="UP001500016"/>
    </source>
</evidence>
<sequence length="354" mass="39258">MTWVSLRNMNGEPHRSLRDQRAALLDIPFPDPLNKAAGRARRHTLDWLAAFGLLSGTAATREYDALRLERLMAYFYPDAAPDDLELATDLNGWFFVFDDQFDTTLGRSPARIPPLVDALLCALDDGPREATVRAGPLAAAFRDVWVRATAGMPDHWRRRFRAHWREYLCAYEWEARHRTSGATLSLADFLSLRRRSIGVQPCLDLAERCGGYSVPDALHGALPVAVLRELTADVVLFVNDLVSLEKELAADDVNNSVLVLRSRAGCSMEEAVRRVARLANARVARFQQLAAALPAFLDGESAAPAVRHGVARYTDAMRALMRGNLSWSLETPRYADTGTGAVAHGRPRPWTGLL</sequence>
<comment type="cofactor">
    <cofactor evidence="2">
        <name>Mg(2+)</name>
        <dbReference type="ChEBI" id="CHEBI:18420"/>
    </cofactor>
</comment>
<comment type="similarity">
    <text evidence="2">Belongs to the terpene synthase family.</text>
</comment>
<dbReference type="NCBIfam" id="NF041624">
    <property type="entry name" value="isoafr_syn"/>
    <property type="match status" value="1"/>
</dbReference>
<keyword evidence="2" id="KW-0460">Magnesium</keyword>
<comment type="caution">
    <text evidence="3">The sequence shown here is derived from an EMBL/GenBank/DDBJ whole genome shotgun (WGS) entry which is preliminary data.</text>
</comment>
<dbReference type="Pfam" id="PF19086">
    <property type="entry name" value="Terpene_syn_C_2"/>
    <property type="match status" value="1"/>
</dbReference>
<dbReference type="SUPFAM" id="SSF48576">
    <property type="entry name" value="Terpenoid synthases"/>
    <property type="match status" value="1"/>
</dbReference>
<proteinExistence type="inferred from homology"/>
<dbReference type="EMBL" id="BAAAPE010000017">
    <property type="protein sequence ID" value="GAA2098035.1"/>
    <property type="molecule type" value="Genomic_DNA"/>
</dbReference>
<name>A0ABN2WU35_9ACTN</name>
<dbReference type="InterPro" id="IPR048128">
    <property type="entry name" value="Isoafr/prist_syn"/>
</dbReference>
<keyword evidence="4" id="KW-1185">Reference proteome</keyword>
<evidence type="ECO:0000256" key="1">
    <source>
        <dbReference type="ARBA" id="ARBA00023239"/>
    </source>
</evidence>
<organism evidence="3 4">
    <name type="scientific">Streptomyces albiaxialis</name>
    <dbReference type="NCBI Taxonomy" id="329523"/>
    <lineage>
        <taxon>Bacteria</taxon>
        <taxon>Bacillati</taxon>
        <taxon>Actinomycetota</taxon>
        <taxon>Actinomycetes</taxon>
        <taxon>Kitasatosporales</taxon>
        <taxon>Streptomycetaceae</taxon>
        <taxon>Streptomyces</taxon>
    </lineage>
</organism>
<evidence type="ECO:0000313" key="3">
    <source>
        <dbReference type="EMBL" id="GAA2098035.1"/>
    </source>
</evidence>
<reference evidence="3 4" key="1">
    <citation type="journal article" date="2019" name="Int. J. Syst. Evol. Microbiol.">
        <title>The Global Catalogue of Microorganisms (GCM) 10K type strain sequencing project: providing services to taxonomists for standard genome sequencing and annotation.</title>
        <authorList>
            <consortium name="The Broad Institute Genomics Platform"/>
            <consortium name="The Broad Institute Genome Sequencing Center for Infectious Disease"/>
            <person name="Wu L."/>
            <person name="Ma J."/>
        </authorList>
    </citation>
    <scope>NUCLEOTIDE SEQUENCE [LARGE SCALE GENOMIC DNA]</scope>
    <source>
        <strain evidence="3 4">JCM 15478</strain>
    </source>
</reference>
<dbReference type="Gene3D" id="1.10.600.10">
    <property type="entry name" value="Farnesyl Diphosphate Synthase"/>
    <property type="match status" value="1"/>
</dbReference>
<dbReference type="InterPro" id="IPR034686">
    <property type="entry name" value="Terpene_cyclase-like_2"/>
</dbReference>
<gene>
    <name evidence="3" type="ORF">GCM10009801_68800</name>
</gene>
<dbReference type="SFLD" id="SFLDS00005">
    <property type="entry name" value="Isoprenoid_Synthase_Type_I"/>
    <property type="match status" value="1"/>
</dbReference>
<protein>
    <recommendedName>
        <fullName evidence="2">Terpene synthase</fullName>
        <ecNumber evidence="2">4.2.3.-</ecNumber>
    </recommendedName>
</protein>
<keyword evidence="2" id="KW-0479">Metal-binding</keyword>
<dbReference type="EC" id="4.2.3.-" evidence="2"/>